<dbReference type="EMBL" id="JBDIZK010000002">
    <property type="protein sequence ID" value="MEN3746256.1"/>
    <property type="molecule type" value="Genomic_DNA"/>
</dbReference>
<dbReference type="RefSeq" id="WP_346245263.1">
    <property type="nucleotide sequence ID" value="NZ_JBDIZK010000002.1"/>
</dbReference>
<sequence length="90" mass="9874">MIAREAIRVAKEYVADVFSEEGIHNIGLEEIEYIADGNLWMVTVGFSRDWDRPVIGGLLGDRAAPRTFKTVSIDNGSGLAIGIKNRIIQG</sequence>
<organism evidence="1 2">
    <name type="scientific">Sphingomonas rustica</name>
    <dbReference type="NCBI Taxonomy" id="3103142"/>
    <lineage>
        <taxon>Bacteria</taxon>
        <taxon>Pseudomonadati</taxon>
        <taxon>Pseudomonadota</taxon>
        <taxon>Alphaproteobacteria</taxon>
        <taxon>Sphingomonadales</taxon>
        <taxon>Sphingomonadaceae</taxon>
        <taxon>Sphingomonas</taxon>
    </lineage>
</organism>
<name>A0ABV0B6E2_9SPHN</name>
<evidence type="ECO:0000313" key="2">
    <source>
        <dbReference type="Proteomes" id="UP001427805"/>
    </source>
</evidence>
<accession>A0ABV0B6E2</accession>
<reference evidence="1 2" key="1">
    <citation type="submission" date="2024-05" db="EMBL/GenBank/DDBJ databases">
        <title>Sphingomonas sp. HF-S3 16S ribosomal RNA gene Genome sequencing and assembly.</title>
        <authorList>
            <person name="Lee H."/>
        </authorList>
    </citation>
    <scope>NUCLEOTIDE SEQUENCE [LARGE SCALE GENOMIC DNA]</scope>
    <source>
        <strain evidence="1 2">HF-S3</strain>
    </source>
</reference>
<gene>
    <name evidence="1" type="ORF">TPR58_03685</name>
</gene>
<protein>
    <submittedName>
        <fullName evidence="1">Uncharacterized protein</fullName>
    </submittedName>
</protein>
<dbReference type="Proteomes" id="UP001427805">
    <property type="component" value="Unassembled WGS sequence"/>
</dbReference>
<comment type="caution">
    <text evidence="1">The sequence shown here is derived from an EMBL/GenBank/DDBJ whole genome shotgun (WGS) entry which is preliminary data.</text>
</comment>
<proteinExistence type="predicted"/>
<keyword evidence="2" id="KW-1185">Reference proteome</keyword>
<evidence type="ECO:0000313" key="1">
    <source>
        <dbReference type="EMBL" id="MEN3746256.1"/>
    </source>
</evidence>